<sequence>MPSDTVGEKKVTKSQFFGGPPTESEHLPCPRCDSCNTKFCYYNNYNLSQPRHFCKACRRYWTQGGSLRNIPVGGGTRKNISLKPFHKRSRISDDEPISANPVSFSSYTLNNNNTKTEPDSGMSMGSGTTGNGPIGYRSDVSGTFTSLLNTISPPGFLALGGFGLGIGSGFEEMGLGFEVGRVGWPLTHHQVNDAVDEEDGGGNTWQLGSGGDGGGFGEGDCFAWPELAISTPRKSMK</sequence>
<comment type="subcellular location">
    <subcellularLocation>
        <location evidence="8 9">Nucleus</location>
    </subcellularLocation>
</comment>
<dbReference type="PANTHER" id="PTHR31992:SF203">
    <property type="entry name" value="DOF ZINC FINGER PROTEIN"/>
    <property type="match status" value="1"/>
</dbReference>
<keyword evidence="6 9" id="KW-0804">Transcription</keyword>
<feature type="compositionally biased region" description="Basic and acidic residues" evidence="10">
    <location>
        <begin position="1"/>
        <end position="11"/>
    </location>
</feature>
<dbReference type="AlphaFoldDB" id="A0A7J7N0C5"/>
<feature type="compositionally biased region" description="Polar residues" evidence="10">
    <location>
        <begin position="102"/>
        <end position="115"/>
    </location>
</feature>
<dbReference type="GO" id="GO:0005634">
    <property type="term" value="C:nucleus"/>
    <property type="evidence" value="ECO:0007669"/>
    <property type="project" value="UniProtKB-SubCell"/>
</dbReference>
<dbReference type="EMBL" id="JACGCM010001161">
    <property type="protein sequence ID" value="KAF6160586.1"/>
    <property type="molecule type" value="Genomic_DNA"/>
</dbReference>
<dbReference type="OrthoDB" id="1927254at2759"/>
<dbReference type="PROSITE" id="PS50884">
    <property type="entry name" value="ZF_DOF_2"/>
    <property type="match status" value="1"/>
</dbReference>
<keyword evidence="7 8" id="KW-0539">Nucleus</keyword>
<name>A0A7J7N0C5_9MAGN</name>
<accession>A0A7J7N0C5</accession>
<dbReference type="Proteomes" id="UP000541444">
    <property type="component" value="Unassembled WGS sequence"/>
</dbReference>
<organism evidence="12 13">
    <name type="scientific">Kingdonia uniflora</name>
    <dbReference type="NCBI Taxonomy" id="39325"/>
    <lineage>
        <taxon>Eukaryota</taxon>
        <taxon>Viridiplantae</taxon>
        <taxon>Streptophyta</taxon>
        <taxon>Embryophyta</taxon>
        <taxon>Tracheophyta</taxon>
        <taxon>Spermatophyta</taxon>
        <taxon>Magnoliopsida</taxon>
        <taxon>Ranunculales</taxon>
        <taxon>Circaeasteraceae</taxon>
        <taxon>Kingdonia</taxon>
    </lineage>
</organism>
<keyword evidence="2 8" id="KW-0863">Zinc-finger</keyword>
<dbReference type="GO" id="GO:0008270">
    <property type="term" value="F:zinc ion binding"/>
    <property type="evidence" value="ECO:0007669"/>
    <property type="project" value="UniProtKB-KW"/>
</dbReference>
<keyword evidence="4 9" id="KW-0805">Transcription regulation</keyword>
<feature type="domain" description="Dof-type" evidence="11">
    <location>
        <begin position="27"/>
        <end position="81"/>
    </location>
</feature>
<evidence type="ECO:0000256" key="4">
    <source>
        <dbReference type="ARBA" id="ARBA00023015"/>
    </source>
</evidence>
<dbReference type="PANTHER" id="PTHR31992">
    <property type="entry name" value="DOF ZINC FINGER PROTEIN DOF1.4-RELATED"/>
    <property type="match status" value="1"/>
</dbReference>
<evidence type="ECO:0000256" key="8">
    <source>
        <dbReference type="PROSITE-ProRule" id="PRU00071"/>
    </source>
</evidence>
<keyword evidence="13" id="KW-1185">Reference proteome</keyword>
<evidence type="ECO:0000256" key="3">
    <source>
        <dbReference type="ARBA" id="ARBA00022833"/>
    </source>
</evidence>
<evidence type="ECO:0000256" key="7">
    <source>
        <dbReference type="ARBA" id="ARBA00023242"/>
    </source>
</evidence>
<evidence type="ECO:0000313" key="12">
    <source>
        <dbReference type="EMBL" id="KAF6160586.1"/>
    </source>
</evidence>
<evidence type="ECO:0000256" key="10">
    <source>
        <dbReference type="SAM" id="MobiDB-lite"/>
    </source>
</evidence>
<dbReference type="PROSITE" id="PS01361">
    <property type="entry name" value="ZF_DOF_1"/>
    <property type="match status" value="1"/>
</dbReference>
<feature type="region of interest" description="Disordered" evidence="10">
    <location>
        <begin position="102"/>
        <end position="125"/>
    </location>
</feature>
<feature type="region of interest" description="Disordered" evidence="10">
    <location>
        <begin position="1"/>
        <end position="26"/>
    </location>
</feature>
<dbReference type="InterPro" id="IPR045174">
    <property type="entry name" value="Dof"/>
</dbReference>
<comment type="function">
    <text evidence="9">Transcription factor that binds specifically to a 5'-AA[AG]G-3' consensus core sequence.</text>
</comment>
<evidence type="ECO:0000256" key="9">
    <source>
        <dbReference type="RuleBase" id="RU369094"/>
    </source>
</evidence>
<proteinExistence type="predicted"/>
<keyword evidence="3 9" id="KW-0862">Zinc</keyword>
<evidence type="ECO:0000256" key="1">
    <source>
        <dbReference type="ARBA" id="ARBA00022723"/>
    </source>
</evidence>
<evidence type="ECO:0000259" key="11">
    <source>
        <dbReference type="PROSITE" id="PS50884"/>
    </source>
</evidence>
<keyword evidence="5 8" id="KW-0238">DNA-binding</keyword>
<evidence type="ECO:0000256" key="2">
    <source>
        <dbReference type="ARBA" id="ARBA00022771"/>
    </source>
</evidence>
<dbReference type="Pfam" id="PF02701">
    <property type="entry name" value="Zn_ribbon_Dof"/>
    <property type="match status" value="1"/>
</dbReference>
<dbReference type="InterPro" id="IPR003851">
    <property type="entry name" value="Znf_Dof"/>
</dbReference>
<gene>
    <name evidence="12" type="ORF">GIB67_019526</name>
</gene>
<comment type="caution">
    <text evidence="12">The sequence shown here is derived from an EMBL/GenBank/DDBJ whole genome shotgun (WGS) entry which is preliminary data.</text>
</comment>
<evidence type="ECO:0000256" key="5">
    <source>
        <dbReference type="ARBA" id="ARBA00023125"/>
    </source>
</evidence>
<evidence type="ECO:0000313" key="13">
    <source>
        <dbReference type="Proteomes" id="UP000541444"/>
    </source>
</evidence>
<dbReference type="GO" id="GO:0003677">
    <property type="term" value="F:DNA binding"/>
    <property type="evidence" value="ECO:0007669"/>
    <property type="project" value="UniProtKB-UniRule"/>
</dbReference>
<reference evidence="12 13" key="1">
    <citation type="journal article" date="2020" name="IScience">
        <title>Genome Sequencing of the Endangered Kingdonia uniflora (Circaeasteraceae, Ranunculales) Reveals Potential Mechanisms of Evolutionary Specialization.</title>
        <authorList>
            <person name="Sun Y."/>
            <person name="Deng T."/>
            <person name="Zhang A."/>
            <person name="Moore M.J."/>
            <person name="Landis J.B."/>
            <person name="Lin N."/>
            <person name="Zhang H."/>
            <person name="Zhang X."/>
            <person name="Huang J."/>
            <person name="Zhang X."/>
            <person name="Sun H."/>
            <person name="Wang H."/>
        </authorList>
    </citation>
    <scope>NUCLEOTIDE SEQUENCE [LARGE SCALE GENOMIC DNA]</scope>
    <source>
        <strain evidence="12">TB1705</strain>
        <tissue evidence="12">Leaf</tissue>
    </source>
</reference>
<dbReference type="GO" id="GO:0003700">
    <property type="term" value="F:DNA-binding transcription factor activity"/>
    <property type="evidence" value="ECO:0007669"/>
    <property type="project" value="UniProtKB-UniRule"/>
</dbReference>
<protein>
    <recommendedName>
        <fullName evidence="9">Dof zinc finger protein</fullName>
    </recommendedName>
</protein>
<keyword evidence="1 9" id="KW-0479">Metal-binding</keyword>
<evidence type="ECO:0000256" key="6">
    <source>
        <dbReference type="ARBA" id="ARBA00023163"/>
    </source>
</evidence>